<protein>
    <submittedName>
        <fullName evidence="7">JAB domain-containing protein</fullName>
    </submittedName>
</protein>
<dbReference type="CDD" id="cd08071">
    <property type="entry name" value="MPN_DUF2466"/>
    <property type="match status" value="1"/>
</dbReference>
<geneLocation type="plasmid" evidence="7 8">
    <name>unnamed1</name>
</geneLocation>
<keyword evidence="8" id="KW-1185">Reference proteome</keyword>
<proteinExistence type="predicted"/>
<dbReference type="Pfam" id="PF04002">
    <property type="entry name" value="RadC"/>
    <property type="match status" value="1"/>
</dbReference>
<name>A0ABZ0D280_9BURK</name>
<dbReference type="InterPro" id="IPR037518">
    <property type="entry name" value="MPN"/>
</dbReference>
<keyword evidence="5" id="KW-0482">Metalloprotease</keyword>
<keyword evidence="2" id="KW-0479">Metal-binding</keyword>
<dbReference type="RefSeq" id="WP_316704443.1">
    <property type="nucleotide sequence ID" value="NZ_CP136337.1"/>
</dbReference>
<sequence length="205" mass="22281">MVLRFFLEITMNMTQLDRSQLEEILLNPPAGSTEPLVCSDAVVTRHVSGREGLRPPIRHALAAAHELLTRIAAESIKGRSLTTEPSAVKDYLRIHFAGADHESFVVIFVDASNRVIHSETMFTGTLTEVSVYPRRIVQRALECNAASVFLSHVHPSAVTSPSRADEALTSKVRAALALVDVRLLDHFIVAADGSSITSMAELGLA</sequence>
<evidence type="ECO:0000313" key="8">
    <source>
        <dbReference type="Proteomes" id="UP001303946"/>
    </source>
</evidence>
<keyword evidence="3" id="KW-0378">Hydrolase</keyword>
<dbReference type="PANTHER" id="PTHR30471:SF3">
    <property type="entry name" value="UPF0758 PROTEIN YEES-RELATED"/>
    <property type="match status" value="1"/>
</dbReference>
<evidence type="ECO:0000256" key="2">
    <source>
        <dbReference type="ARBA" id="ARBA00022723"/>
    </source>
</evidence>
<dbReference type="InterPro" id="IPR001405">
    <property type="entry name" value="UPF0758"/>
</dbReference>
<evidence type="ECO:0000256" key="1">
    <source>
        <dbReference type="ARBA" id="ARBA00022670"/>
    </source>
</evidence>
<evidence type="ECO:0000259" key="6">
    <source>
        <dbReference type="PROSITE" id="PS50249"/>
    </source>
</evidence>
<keyword evidence="4" id="KW-0862">Zinc</keyword>
<organism evidence="7 8">
    <name type="scientific">Piscinibacter gummiphilus</name>
    <dbReference type="NCBI Taxonomy" id="946333"/>
    <lineage>
        <taxon>Bacteria</taxon>
        <taxon>Pseudomonadati</taxon>
        <taxon>Pseudomonadota</taxon>
        <taxon>Betaproteobacteria</taxon>
        <taxon>Burkholderiales</taxon>
        <taxon>Sphaerotilaceae</taxon>
        <taxon>Piscinibacter</taxon>
    </lineage>
</organism>
<evidence type="ECO:0000256" key="3">
    <source>
        <dbReference type="ARBA" id="ARBA00022801"/>
    </source>
</evidence>
<evidence type="ECO:0000256" key="5">
    <source>
        <dbReference type="ARBA" id="ARBA00023049"/>
    </source>
</evidence>
<evidence type="ECO:0000256" key="4">
    <source>
        <dbReference type="ARBA" id="ARBA00022833"/>
    </source>
</evidence>
<dbReference type="PROSITE" id="PS50249">
    <property type="entry name" value="MPN"/>
    <property type="match status" value="1"/>
</dbReference>
<dbReference type="InterPro" id="IPR025657">
    <property type="entry name" value="RadC_JAB"/>
</dbReference>
<feature type="domain" description="MPN" evidence="6">
    <location>
        <begin position="81"/>
        <end position="205"/>
    </location>
</feature>
<dbReference type="Gene3D" id="3.40.140.10">
    <property type="entry name" value="Cytidine Deaminase, domain 2"/>
    <property type="match status" value="1"/>
</dbReference>
<keyword evidence="1" id="KW-0645">Protease</keyword>
<dbReference type="Proteomes" id="UP001303946">
    <property type="component" value="Plasmid unnamed1"/>
</dbReference>
<dbReference type="PANTHER" id="PTHR30471">
    <property type="entry name" value="DNA REPAIR PROTEIN RADC"/>
    <property type="match status" value="1"/>
</dbReference>
<reference evidence="7 8" key="1">
    <citation type="submission" date="2023-10" db="EMBL/GenBank/DDBJ databases">
        <title>Bacteria for the degradation of biodegradable plastic PBAT(Polybutylene adipate terephthalate).</title>
        <authorList>
            <person name="Weon H.-Y."/>
            <person name="Yeon J."/>
        </authorList>
    </citation>
    <scope>NUCLEOTIDE SEQUENCE [LARGE SCALE GENOMIC DNA]</scope>
    <source>
        <strain evidence="7 8">SBD 7-3</strain>
        <plasmid evidence="7 8">unnamed1</plasmid>
    </source>
</reference>
<accession>A0ABZ0D280</accession>
<gene>
    <name evidence="7" type="ORF">RXV79_26780</name>
</gene>
<keyword evidence="7" id="KW-0614">Plasmid</keyword>
<evidence type="ECO:0000313" key="7">
    <source>
        <dbReference type="EMBL" id="WOB11240.1"/>
    </source>
</evidence>
<dbReference type="EMBL" id="CP136337">
    <property type="protein sequence ID" value="WOB11240.1"/>
    <property type="molecule type" value="Genomic_DNA"/>
</dbReference>